<gene>
    <name evidence="1" type="ORF">PSNMU_V1.4_AUG-EV-PASAV3_0081110</name>
</gene>
<dbReference type="Proteomes" id="UP000291116">
    <property type="component" value="Unassembled WGS sequence"/>
</dbReference>
<evidence type="ECO:0000313" key="1">
    <source>
        <dbReference type="EMBL" id="VEU41144.1"/>
    </source>
</evidence>
<sequence length="69" mass="7872">MMLQTKHSAPNQIFEDFFRTRSSVDVVTLRQAAIRCGFFISFVPVARIGSKESQITSNGGRYTWSTNRQ</sequence>
<dbReference type="AlphaFoldDB" id="A0A448ZGH8"/>
<keyword evidence="2" id="KW-1185">Reference proteome</keyword>
<reference evidence="1 2" key="1">
    <citation type="submission" date="2019-01" db="EMBL/GenBank/DDBJ databases">
        <authorList>
            <person name="Ferrante I. M."/>
        </authorList>
    </citation>
    <scope>NUCLEOTIDE SEQUENCE [LARGE SCALE GENOMIC DNA]</scope>
    <source>
        <strain evidence="1 2">B856</strain>
    </source>
</reference>
<organism evidence="1 2">
    <name type="scientific">Pseudo-nitzschia multistriata</name>
    <dbReference type="NCBI Taxonomy" id="183589"/>
    <lineage>
        <taxon>Eukaryota</taxon>
        <taxon>Sar</taxon>
        <taxon>Stramenopiles</taxon>
        <taxon>Ochrophyta</taxon>
        <taxon>Bacillariophyta</taxon>
        <taxon>Bacillariophyceae</taxon>
        <taxon>Bacillariophycidae</taxon>
        <taxon>Bacillariales</taxon>
        <taxon>Bacillariaceae</taxon>
        <taxon>Pseudo-nitzschia</taxon>
    </lineage>
</organism>
<evidence type="ECO:0000313" key="2">
    <source>
        <dbReference type="Proteomes" id="UP000291116"/>
    </source>
</evidence>
<protein>
    <submittedName>
        <fullName evidence="1">Uncharacterized protein</fullName>
    </submittedName>
</protein>
<name>A0A448ZGH8_9STRA</name>
<accession>A0A448ZGH8</accession>
<proteinExistence type="predicted"/>
<dbReference type="EMBL" id="CAACVS010000335">
    <property type="protein sequence ID" value="VEU41144.1"/>
    <property type="molecule type" value="Genomic_DNA"/>
</dbReference>